<feature type="region of interest" description="Disordered" evidence="1">
    <location>
        <begin position="79"/>
        <end position="103"/>
    </location>
</feature>
<keyword evidence="3" id="KW-1185">Reference proteome</keyword>
<dbReference type="Proteomes" id="UP000751190">
    <property type="component" value="Unassembled WGS sequence"/>
</dbReference>
<name>A0A8J5XFH6_DIALT</name>
<evidence type="ECO:0000313" key="2">
    <source>
        <dbReference type="EMBL" id="KAG8461955.1"/>
    </source>
</evidence>
<protein>
    <submittedName>
        <fullName evidence="2">Uncharacterized protein</fullName>
    </submittedName>
</protein>
<dbReference type="AlphaFoldDB" id="A0A8J5XFH6"/>
<evidence type="ECO:0000313" key="3">
    <source>
        <dbReference type="Proteomes" id="UP000751190"/>
    </source>
</evidence>
<organism evidence="2 3">
    <name type="scientific">Diacronema lutheri</name>
    <name type="common">Unicellular marine alga</name>
    <name type="synonym">Monochrysis lutheri</name>
    <dbReference type="NCBI Taxonomy" id="2081491"/>
    <lineage>
        <taxon>Eukaryota</taxon>
        <taxon>Haptista</taxon>
        <taxon>Haptophyta</taxon>
        <taxon>Pavlovophyceae</taxon>
        <taxon>Pavlovales</taxon>
        <taxon>Pavlovaceae</taxon>
        <taxon>Diacronema</taxon>
    </lineage>
</organism>
<comment type="caution">
    <text evidence="2">The sequence shown here is derived from an EMBL/GenBank/DDBJ whole genome shotgun (WGS) entry which is preliminary data.</text>
</comment>
<feature type="region of interest" description="Disordered" evidence="1">
    <location>
        <begin position="1"/>
        <end position="61"/>
    </location>
</feature>
<proteinExistence type="predicted"/>
<sequence>MPCDAHADDDAALVRSRSPPSAHELAPICAGDLDSGPDEPNVESDIAHGAKHGGKGDHCPEALAALPSPDEIAQLLVRGRRAGTVRKRSRGEGEADDTNDDDKRRLLARVALVQRPWLAPATHMAAADALRGQLAAASAWL</sequence>
<evidence type="ECO:0000256" key="1">
    <source>
        <dbReference type="SAM" id="MobiDB-lite"/>
    </source>
</evidence>
<gene>
    <name evidence="2" type="ORF">KFE25_013974</name>
</gene>
<dbReference type="EMBL" id="JAGTXO010000023">
    <property type="protein sequence ID" value="KAG8461955.1"/>
    <property type="molecule type" value="Genomic_DNA"/>
</dbReference>
<feature type="compositionally biased region" description="Basic residues" evidence="1">
    <location>
        <begin position="79"/>
        <end position="89"/>
    </location>
</feature>
<reference evidence="2" key="1">
    <citation type="submission" date="2021-05" db="EMBL/GenBank/DDBJ databases">
        <title>The genome of the haptophyte Pavlova lutheri (Diacronema luteri, Pavlovales) - a model for lipid biosynthesis in eukaryotic algae.</title>
        <authorList>
            <person name="Hulatt C.J."/>
            <person name="Posewitz M.C."/>
        </authorList>
    </citation>
    <scope>NUCLEOTIDE SEQUENCE</scope>
    <source>
        <strain evidence="2">NIVA-4/92</strain>
    </source>
</reference>
<accession>A0A8J5XFH6</accession>